<name>A0A0E9UBC7_ANGAN</name>
<proteinExistence type="predicted"/>
<reference evidence="2" key="2">
    <citation type="journal article" date="2015" name="Fish Shellfish Immunol.">
        <title>Early steps in the European eel (Anguilla anguilla)-Vibrio vulnificus interaction in the gills: Role of the RtxA13 toxin.</title>
        <authorList>
            <person name="Callol A."/>
            <person name="Pajuelo D."/>
            <person name="Ebbesson L."/>
            <person name="Teles M."/>
            <person name="MacKenzie S."/>
            <person name="Amaro C."/>
        </authorList>
    </citation>
    <scope>NUCLEOTIDE SEQUENCE</scope>
</reference>
<dbReference type="EMBL" id="GBXM01045388">
    <property type="protein sequence ID" value="JAH63189.1"/>
    <property type="molecule type" value="Transcribed_RNA"/>
</dbReference>
<evidence type="ECO:0000256" key="1">
    <source>
        <dbReference type="SAM" id="Phobius"/>
    </source>
</evidence>
<dbReference type="AlphaFoldDB" id="A0A0E9UBC7"/>
<protein>
    <submittedName>
        <fullName evidence="2">Uncharacterized protein</fullName>
    </submittedName>
</protein>
<sequence length="52" mass="5765">MSTTSHQFVFHSVVIFACGIYCLLQATILQLALDNCSVSIGLLWVQIHQSAR</sequence>
<reference evidence="2" key="1">
    <citation type="submission" date="2014-11" db="EMBL/GenBank/DDBJ databases">
        <authorList>
            <person name="Amaro Gonzalez C."/>
        </authorList>
    </citation>
    <scope>NUCLEOTIDE SEQUENCE</scope>
</reference>
<feature type="transmembrane region" description="Helical" evidence="1">
    <location>
        <begin position="6"/>
        <end position="24"/>
    </location>
</feature>
<keyword evidence="1" id="KW-0812">Transmembrane</keyword>
<evidence type="ECO:0000313" key="2">
    <source>
        <dbReference type="EMBL" id="JAH63189.1"/>
    </source>
</evidence>
<accession>A0A0E9UBC7</accession>
<keyword evidence="1" id="KW-1133">Transmembrane helix</keyword>
<keyword evidence="1" id="KW-0472">Membrane</keyword>
<organism evidence="2">
    <name type="scientific">Anguilla anguilla</name>
    <name type="common">European freshwater eel</name>
    <name type="synonym">Muraena anguilla</name>
    <dbReference type="NCBI Taxonomy" id="7936"/>
    <lineage>
        <taxon>Eukaryota</taxon>
        <taxon>Metazoa</taxon>
        <taxon>Chordata</taxon>
        <taxon>Craniata</taxon>
        <taxon>Vertebrata</taxon>
        <taxon>Euteleostomi</taxon>
        <taxon>Actinopterygii</taxon>
        <taxon>Neopterygii</taxon>
        <taxon>Teleostei</taxon>
        <taxon>Anguilliformes</taxon>
        <taxon>Anguillidae</taxon>
        <taxon>Anguilla</taxon>
    </lineage>
</organism>